<comment type="subcellular location">
    <subcellularLocation>
        <location evidence="2">Nucleus</location>
        <location evidence="2">Nucleolus</location>
    </subcellularLocation>
</comment>
<dbReference type="GO" id="GO:0042273">
    <property type="term" value="P:ribosomal large subunit biogenesis"/>
    <property type="evidence" value="ECO:0007669"/>
    <property type="project" value="TreeGrafter"/>
</dbReference>
<dbReference type="Pfam" id="PF09420">
    <property type="entry name" value="Nop16"/>
    <property type="match status" value="1"/>
</dbReference>
<dbReference type="STRING" id="13370.A0A448YET3"/>
<dbReference type="FunCoup" id="A0A448YET3">
    <property type="interactions" value="326"/>
</dbReference>
<dbReference type="PANTHER" id="PTHR13243:SF1">
    <property type="entry name" value="NUCLEOLAR PROTEIN 16"/>
    <property type="match status" value="1"/>
</dbReference>
<comment type="function">
    <text evidence="1">Involved in the biogenesis of the 60S ribosomal subunit.</text>
</comment>
<dbReference type="Proteomes" id="UP000290900">
    <property type="component" value="Unassembled WGS sequence"/>
</dbReference>
<evidence type="ECO:0000256" key="1">
    <source>
        <dbReference type="ARBA" id="ARBA00002889"/>
    </source>
</evidence>
<evidence type="ECO:0000256" key="4">
    <source>
        <dbReference type="ARBA" id="ARBA00015522"/>
    </source>
</evidence>
<feature type="compositionally biased region" description="Basic residues" evidence="6">
    <location>
        <begin position="1"/>
        <end position="10"/>
    </location>
</feature>
<keyword evidence="8" id="KW-1185">Reference proteome</keyword>
<protein>
    <recommendedName>
        <fullName evidence="4">Nucleolar protein 16</fullName>
    </recommendedName>
</protein>
<organism evidence="7 8">
    <name type="scientific">Brettanomyces naardenensis</name>
    <name type="common">Yeast</name>
    <dbReference type="NCBI Taxonomy" id="13370"/>
    <lineage>
        <taxon>Eukaryota</taxon>
        <taxon>Fungi</taxon>
        <taxon>Dikarya</taxon>
        <taxon>Ascomycota</taxon>
        <taxon>Saccharomycotina</taxon>
        <taxon>Pichiomycetes</taxon>
        <taxon>Pichiales</taxon>
        <taxon>Pichiaceae</taxon>
        <taxon>Brettanomyces</taxon>
    </lineage>
</organism>
<keyword evidence="5" id="KW-0539">Nucleus</keyword>
<evidence type="ECO:0000256" key="2">
    <source>
        <dbReference type="ARBA" id="ARBA00004604"/>
    </source>
</evidence>
<reference evidence="7 8" key="1">
    <citation type="submission" date="2018-12" db="EMBL/GenBank/DDBJ databases">
        <authorList>
            <person name="Tiukova I."/>
            <person name="Dainat J."/>
        </authorList>
    </citation>
    <scope>NUCLEOTIDE SEQUENCE [LARGE SCALE GENOMIC DNA]</scope>
</reference>
<dbReference type="EMBL" id="CAACVR010000001">
    <property type="protein sequence ID" value="VEU19412.1"/>
    <property type="molecule type" value="Genomic_DNA"/>
</dbReference>
<evidence type="ECO:0000256" key="6">
    <source>
        <dbReference type="SAM" id="MobiDB-lite"/>
    </source>
</evidence>
<name>A0A448YET3_BRENA</name>
<evidence type="ECO:0000256" key="3">
    <source>
        <dbReference type="ARBA" id="ARBA00008479"/>
    </source>
</evidence>
<proteinExistence type="inferred from homology"/>
<feature type="compositionally biased region" description="Acidic residues" evidence="6">
    <location>
        <begin position="80"/>
        <end position="94"/>
    </location>
</feature>
<dbReference type="InParanoid" id="A0A448YET3"/>
<dbReference type="InterPro" id="IPR019002">
    <property type="entry name" value="Ribosome_biogenesis_Nop16"/>
</dbReference>
<dbReference type="OrthoDB" id="285729at2759"/>
<evidence type="ECO:0000313" key="8">
    <source>
        <dbReference type="Proteomes" id="UP000290900"/>
    </source>
</evidence>
<feature type="region of interest" description="Disordered" evidence="6">
    <location>
        <begin position="1"/>
        <end position="25"/>
    </location>
</feature>
<evidence type="ECO:0000256" key="5">
    <source>
        <dbReference type="ARBA" id="ARBA00023242"/>
    </source>
</evidence>
<evidence type="ECO:0000313" key="7">
    <source>
        <dbReference type="EMBL" id="VEU19412.1"/>
    </source>
</evidence>
<sequence length="229" mass="26429">MVSVRRRRQQKSGVPKVTRRRKDKHRKIHHFGNAIIAANWDDKLTLSQNYAKLGLRVKLGKNAGGREKEVKIISPIKVDDDGDEDDEDLLEGDEEGKSNDIDDEDPNLDPYDPANILEGTAKIIRDKDGDVEKVVYGTKKLHSDEKDEVTVAPKEDSEVVKQLRELAERKKVKKEKKLGEMEAEALKDLYEKYGDDYEAMKWDKKLNPFQLSPGQLKRKLQRWHQQQSI</sequence>
<gene>
    <name evidence="7" type="ORF">BRENAR_LOCUS149</name>
</gene>
<dbReference type="PANTHER" id="PTHR13243">
    <property type="entry name" value="HSPC111 PROTEIN-RELATED"/>
    <property type="match status" value="1"/>
</dbReference>
<accession>A0A448YET3</accession>
<dbReference type="GO" id="GO:0005730">
    <property type="term" value="C:nucleolus"/>
    <property type="evidence" value="ECO:0007669"/>
    <property type="project" value="UniProtKB-SubCell"/>
</dbReference>
<comment type="similarity">
    <text evidence="3">Belongs to the NOP16 family.</text>
</comment>
<dbReference type="AlphaFoldDB" id="A0A448YET3"/>
<feature type="region of interest" description="Disordered" evidence="6">
    <location>
        <begin position="75"/>
        <end position="112"/>
    </location>
</feature>